<dbReference type="Pfam" id="PF14031">
    <property type="entry name" value="D-ser_dehydrat"/>
    <property type="match status" value="1"/>
</dbReference>
<feature type="domain" description="D-serine dehydratase-like" evidence="3">
    <location>
        <begin position="273"/>
        <end position="364"/>
    </location>
</feature>
<evidence type="ECO:0000313" key="5">
    <source>
        <dbReference type="Proteomes" id="UP000054600"/>
    </source>
</evidence>
<comment type="caution">
    <text evidence="4">The sequence shown here is derived from an EMBL/GenBank/DDBJ whole genome shotgun (WGS) entry which is preliminary data.</text>
</comment>
<dbReference type="Gene3D" id="2.40.37.20">
    <property type="entry name" value="D-serine dehydratase-like domain"/>
    <property type="match status" value="1"/>
</dbReference>
<evidence type="ECO:0000313" key="4">
    <source>
        <dbReference type="EMBL" id="KTD57741.1"/>
    </source>
</evidence>
<dbReference type="STRING" id="1122169.Lsha_2294"/>
<dbReference type="Proteomes" id="UP000054600">
    <property type="component" value="Unassembled WGS sequence"/>
</dbReference>
<dbReference type="Pfam" id="PF01168">
    <property type="entry name" value="Ala_racemase_N"/>
    <property type="match status" value="1"/>
</dbReference>
<sequence length="381" mass="42228">MESNNPMSKILNQMNKMELDTPCLVIEKSALEFNLNVMRQHSQNTKVDIRPHVKTHKCSKLAKLQIEYGAIGISAAKVSEAEALIHAGINNILITSPVITTNKIQRFISCLKKVPETLVVVDNERNLHDLNEAGQAIQSRINVLIDLDPGIGRTGIKSEDALNFALKISQLKWLNLMGIQCYAGNLQHISSYEERKNRSLQVMEMASNVVKQFKAAGIPCPILTGTGTGTYDIDVDASEVTEIQPGSYTVMDVEYSIIGSKTNSTSFTTFKPAMTLLTTVISSNRKEHVTVDSGTKSIYFDIKNKPEIISHKGLHYGWGGFGDEHGKITADKDSELPKNGELIELIVPHCDPTINLFDKFYIANNGVIEDIWEIDLRGKSQ</sequence>
<dbReference type="PATRIC" id="fig|1122169.6.peg.2641"/>
<dbReference type="Gene3D" id="3.20.20.10">
    <property type="entry name" value="Alanine racemase"/>
    <property type="match status" value="1"/>
</dbReference>
<dbReference type="GO" id="GO:0036088">
    <property type="term" value="P:D-serine catabolic process"/>
    <property type="evidence" value="ECO:0007669"/>
    <property type="project" value="TreeGrafter"/>
</dbReference>
<dbReference type="InterPro" id="IPR042208">
    <property type="entry name" value="D-ser_dehydrat-like_sf"/>
</dbReference>
<proteinExistence type="inferred from homology"/>
<dbReference type="SMART" id="SM01119">
    <property type="entry name" value="D-ser_dehydrat"/>
    <property type="match status" value="1"/>
</dbReference>
<dbReference type="PANTHER" id="PTHR28004">
    <property type="entry name" value="ZGC:162816-RELATED"/>
    <property type="match status" value="1"/>
</dbReference>
<dbReference type="GO" id="GO:0008721">
    <property type="term" value="F:D-serine ammonia-lyase activity"/>
    <property type="evidence" value="ECO:0007669"/>
    <property type="project" value="TreeGrafter"/>
</dbReference>
<dbReference type="CDD" id="cd06819">
    <property type="entry name" value="PLPDE_III_LS_D-TA"/>
    <property type="match status" value="1"/>
</dbReference>
<dbReference type="InterPro" id="IPR026956">
    <property type="entry name" value="D-ser_dehydrat-like_dom"/>
</dbReference>
<dbReference type="SUPFAM" id="SSF51419">
    <property type="entry name" value="PLP-binding barrel"/>
    <property type="match status" value="1"/>
</dbReference>
<dbReference type="InterPro" id="IPR051466">
    <property type="entry name" value="D-amino_acid_metab_enzyme"/>
</dbReference>
<dbReference type="InterPro" id="IPR001608">
    <property type="entry name" value="Ala_racemase_N"/>
</dbReference>
<name>A0A0W0YLH3_9GAMM</name>
<gene>
    <name evidence="4" type="ORF">Lsha_2294</name>
</gene>
<dbReference type="PANTHER" id="PTHR28004:SF2">
    <property type="entry name" value="D-SERINE DEHYDRATASE"/>
    <property type="match status" value="1"/>
</dbReference>
<accession>A0A0W0YLH3</accession>
<dbReference type="EMBL" id="LNYW01000065">
    <property type="protein sequence ID" value="KTD57741.1"/>
    <property type="molecule type" value="Genomic_DNA"/>
</dbReference>
<dbReference type="eggNOG" id="COG3616">
    <property type="taxonomic scope" value="Bacteria"/>
</dbReference>
<dbReference type="AlphaFoldDB" id="A0A0W0YLH3"/>
<evidence type="ECO:0000256" key="2">
    <source>
        <dbReference type="ARBA" id="ARBA00023239"/>
    </source>
</evidence>
<dbReference type="InterPro" id="IPR029066">
    <property type="entry name" value="PLP-binding_barrel"/>
</dbReference>
<keyword evidence="5" id="KW-1185">Reference proteome</keyword>
<evidence type="ECO:0000256" key="1">
    <source>
        <dbReference type="ARBA" id="ARBA00005323"/>
    </source>
</evidence>
<protein>
    <submittedName>
        <fullName evidence="4">Alanine racemase</fullName>
    </submittedName>
</protein>
<reference evidence="4 5" key="1">
    <citation type="submission" date="2015-11" db="EMBL/GenBank/DDBJ databases">
        <title>Genomic analysis of 38 Legionella species identifies large and diverse effector repertoires.</title>
        <authorList>
            <person name="Burstein D."/>
            <person name="Amaro F."/>
            <person name="Zusman T."/>
            <person name="Lifshitz Z."/>
            <person name="Cohen O."/>
            <person name="Gilbert J.A."/>
            <person name="Pupko T."/>
            <person name="Shuman H.A."/>
            <person name="Segal G."/>
        </authorList>
    </citation>
    <scope>NUCLEOTIDE SEQUENCE [LARGE SCALE GENOMIC DNA]</scope>
    <source>
        <strain evidence="4 5">ATCC 49655</strain>
    </source>
</reference>
<organism evidence="4 5">
    <name type="scientific">Legionella shakespearei DSM 23087</name>
    <dbReference type="NCBI Taxonomy" id="1122169"/>
    <lineage>
        <taxon>Bacteria</taxon>
        <taxon>Pseudomonadati</taxon>
        <taxon>Pseudomonadota</taxon>
        <taxon>Gammaproteobacteria</taxon>
        <taxon>Legionellales</taxon>
        <taxon>Legionellaceae</taxon>
        <taxon>Legionella</taxon>
    </lineage>
</organism>
<keyword evidence="2" id="KW-0456">Lyase</keyword>
<evidence type="ECO:0000259" key="3">
    <source>
        <dbReference type="SMART" id="SM01119"/>
    </source>
</evidence>
<comment type="similarity">
    <text evidence="1">Belongs to the DSD1 family.</text>
</comment>